<feature type="domain" description="DHHA1" evidence="3">
    <location>
        <begin position="276"/>
        <end position="350"/>
    </location>
</feature>
<feature type="compositionally biased region" description="Basic and acidic residues" evidence="1">
    <location>
        <begin position="438"/>
        <end position="447"/>
    </location>
</feature>
<dbReference type="Pfam" id="PF01368">
    <property type="entry name" value="DHH"/>
    <property type="match status" value="1"/>
</dbReference>
<dbReference type="InterPro" id="IPR001667">
    <property type="entry name" value="DDH_dom"/>
</dbReference>
<protein>
    <submittedName>
        <fullName evidence="4">Bifunctional oligoribonuclease/PAP phosphatase NrnA</fullName>
    </submittedName>
</protein>
<dbReference type="PANTHER" id="PTHR47618">
    <property type="entry name" value="BIFUNCTIONAL OLIGORIBONUCLEASE AND PAP PHOSPHATASE NRNA"/>
    <property type="match status" value="1"/>
</dbReference>
<dbReference type="Gene3D" id="3.10.310.30">
    <property type="match status" value="1"/>
</dbReference>
<evidence type="ECO:0000313" key="5">
    <source>
        <dbReference type="Proteomes" id="UP000249762"/>
    </source>
</evidence>
<sequence>MSLISTLLGKLLNKKQAVEEDRFISEKAKERDIFLKQLPHYIQSAKQIVIFPHVNPDGDCLGGAFGMREVLRDNFKEKNIYVVGSSQGIFPWMEFEFDDIPLDFDYSSSLALIVDSGTSDRMQRFSDFFGNPESQKWGAVIRVDHHDVKQDYHTDLVWVDGSYAACCGQLIQICDYYKWKISSKAATYLYLGLLTDSGFFSNAEVSPRTLVLGAKALRAGANREFLISNLRRTHALEARLRGHILGNYVQEERLAWYFMDNETVEKFKPYSLTSNQVSTLANIEDNVLWILFAAVKLDEIRVSFRSVGTLNVKGIAEEFGGGGHFNASGTTLTNEDQVKAVVVKARKLVKDFVEQNKETSKDVLADKAKEQFDEHINPSYRLELTPEEEQSLSAQKALLEQTHDRLASQAKIRETEDSIDLDPSFAENPMDEPSTFSETEKQTDDKTIQSFTAEESVDDTQVDPSKESKEKE</sequence>
<gene>
    <name evidence="4" type="ORF">DNK47_01350</name>
</gene>
<comment type="caution">
    <text evidence="4">The sequence shown here is derived from an EMBL/GenBank/DDBJ whole genome shotgun (WGS) entry which is preliminary data.</text>
</comment>
<dbReference type="SUPFAM" id="SSF64182">
    <property type="entry name" value="DHH phosphoesterases"/>
    <property type="match status" value="1"/>
</dbReference>
<dbReference type="GO" id="GO:0003676">
    <property type="term" value="F:nucleic acid binding"/>
    <property type="evidence" value="ECO:0007669"/>
    <property type="project" value="InterPro"/>
</dbReference>
<accession>A0A328PTS6</accession>
<evidence type="ECO:0000256" key="1">
    <source>
        <dbReference type="SAM" id="MobiDB-lite"/>
    </source>
</evidence>
<dbReference type="EMBL" id="QKVO01000003">
    <property type="protein sequence ID" value="RAO95150.1"/>
    <property type="molecule type" value="Genomic_DNA"/>
</dbReference>
<proteinExistence type="predicted"/>
<evidence type="ECO:0000259" key="3">
    <source>
        <dbReference type="Pfam" id="PF02272"/>
    </source>
</evidence>
<feature type="region of interest" description="Disordered" evidence="1">
    <location>
        <begin position="409"/>
        <end position="472"/>
    </location>
</feature>
<dbReference type="Pfam" id="PF02272">
    <property type="entry name" value="DHHA1"/>
    <property type="match status" value="1"/>
</dbReference>
<dbReference type="Gene3D" id="3.90.1640.10">
    <property type="entry name" value="inorganic pyrophosphatase (n-terminal core)"/>
    <property type="match status" value="1"/>
</dbReference>
<organism evidence="4 5">
    <name type="scientific">Mycoplasma wenyonii</name>
    <dbReference type="NCBI Taxonomy" id="65123"/>
    <lineage>
        <taxon>Bacteria</taxon>
        <taxon>Bacillati</taxon>
        <taxon>Mycoplasmatota</taxon>
        <taxon>Mollicutes</taxon>
        <taxon>Mycoplasmataceae</taxon>
        <taxon>Mycoplasma</taxon>
    </lineage>
</organism>
<name>A0A328PTS6_9MOLU</name>
<dbReference type="InterPro" id="IPR003156">
    <property type="entry name" value="DHHA1_dom"/>
</dbReference>
<dbReference type="InterPro" id="IPR051319">
    <property type="entry name" value="Oligoribo/pAp-PDE_c-di-AMP_PDE"/>
</dbReference>
<reference evidence="5" key="1">
    <citation type="submission" date="2018-06" db="EMBL/GenBank/DDBJ databases">
        <authorList>
            <person name="Martinez Ocampo F."/>
            <person name="Quiroz Castaneda R.E."/>
            <person name="Rojas Lopez X."/>
        </authorList>
    </citation>
    <scope>NUCLEOTIDE SEQUENCE [LARGE SCALE GENOMIC DNA]</scope>
    <source>
        <strain evidence="5">INIFAP02</strain>
    </source>
</reference>
<dbReference type="AlphaFoldDB" id="A0A328PTS6"/>
<dbReference type="InterPro" id="IPR038763">
    <property type="entry name" value="DHH_sf"/>
</dbReference>
<dbReference type="PANTHER" id="PTHR47618:SF1">
    <property type="entry name" value="BIFUNCTIONAL OLIGORIBONUCLEASE AND PAP PHOSPHATASE NRNA"/>
    <property type="match status" value="1"/>
</dbReference>
<dbReference type="OrthoDB" id="9803668at2"/>
<evidence type="ECO:0000259" key="2">
    <source>
        <dbReference type="Pfam" id="PF01368"/>
    </source>
</evidence>
<evidence type="ECO:0000313" key="4">
    <source>
        <dbReference type="EMBL" id="RAO95150.1"/>
    </source>
</evidence>
<keyword evidence="5" id="KW-1185">Reference proteome</keyword>
<feature type="domain" description="DDH" evidence="2">
    <location>
        <begin position="47"/>
        <end position="192"/>
    </location>
</feature>
<dbReference type="Proteomes" id="UP000249762">
    <property type="component" value="Unassembled WGS sequence"/>
</dbReference>